<gene>
    <name evidence="12" type="ORF">HAND00432_LOCUS30575</name>
</gene>
<dbReference type="InterPro" id="IPR006602">
    <property type="entry name" value="DM10_dom"/>
</dbReference>
<proteinExistence type="predicted"/>
<dbReference type="GO" id="GO:0000281">
    <property type="term" value="P:mitotic cytokinesis"/>
    <property type="evidence" value="ECO:0007669"/>
    <property type="project" value="TreeGrafter"/>
</dbReference>
<keyword evidence="9" id="KW-0175">Coiled coil</keyword>
<evidence type="ECO:0000256" key="1">
    <source>
        <dbReference type="ARBA" id="ARBA00004611"/>
    </source>
</evidence>
<dbReference type="InterPro" id="IPR011992">
    <property type="entry name" value="EF-hand-dom_pair"/>
</dbReference>
<keyword evidence="6" id="KW-0969">Cilium</keyword>
<protein>
    <recommendedName>
        <fullName evidence="13">EF-hand domain-containing protein</fullName>
    </recommendedName>
</protein>
<dbReference type="PROSITE" id="PS00018">
    <property type="entry name" value="EF_HAND_1"/>
    <property type="match status" value="1"/>
</dbReference>
<dbReference type="PROSITE" id="PS51336">
    <property type="entry name" value="DM10"/>
    <property type="match status" value="3"/>
</dbReference>
<sequence length="643" mass="73878">MSNLLIPKLPGYATEDPTARRTTHTKTLGFFQGQRYVRPSFEEAEVDGVNTQKSAGSMNQQDTWPAAAHMKIPTESADEFTPSYVALDGKVLRFDAYLKEDVPESPEEGFRIRKFTLYYFLVDDSIRVSEQRQENSGLAQGTFLKRHRVPRTTAGSGAVATGSGFVSWDDFNVGQEVVIYGRPMLVVDCDAFTREFLTAKGVSVPDPQSIPNDPYFMRRKAAEEKIPLKVFDDRRQRFLQYNRKVLRFYVQWDDRERLYGERRPFVLHFYLEDDTVEVCEVHLPNDGRDQFPKLLRRQKLPLDSRSGLQDIGSAPTRHYTDADFHVGDKVNVFGRVFLIYDCDDFTKHHYATKYGITHFPNLTDRIKTPMVDIPQREVPPPTGFGSDEDSLGSIYNLVPKQPKRDEAKLMEFAGKTLRFLARFESPRAKEDVDRKFIIAFWLADDTLSVFEPPLSNSGIIGGKFLERCEQINTQTGERFTFIDFVVGETVVVNSFEFRIIDCDKFTQTYIDSKGQVIRSQLYSTSLVDIMKNLQKRYEEAKEQLRSAFHVMDQDHSGNITHAEFIQSLNQLHFDIVLEEAEALLWWFDPDFKGYISYAEFCDAIVRSDKFPQFLLNWERKKRAGTLSGRSSSVLASPQPPAVP</sequence>
<dbReference type="GO" id="GO:0072686">
    <property type="term" value="C:mitotic spindle"/>
    <property type="evidence" value="ECO:0007669"/>
    <property type="project" value="TreeGrafter"/>
</dbReference>
<evidence type="ECO:0008006" key="13">
    <source>
        <dbReference type="Google" id="ProtNLM"/>
    </source>
</evidence>
<evidence type="ECO:0000256" key="9">
    <source>
        <dbReference type="SAM" id="Coils"/>
    </source>
</evidence>
<dbReference type="PROSITE" id="PS50222">
    <property type="entry name" value="EF_HAND_2"/>
    <property type="match status" value="1"/>
</dbReference>
<dbReference type="GO" id="GO:0005509">
    <property type="term" value="F:calcium ion binding"/>
    <property type="evidence" value="ECO:0007669"/>
    <property type="project" value="InterPro"/>
</dbReference>
<evidence type="ECO:0000256" key="2">
    <source>
        <dbReference type="ARBA" id="ARBA00022490"/>
    </source>
</evidence>
<evidence type="ECO:0000256" key="6">
    <source>
        <dbReference type="ARBA" id="ARBA00023069"/>
    </source>
</evidence>
<dbReference type="GO" id="GO:0005930">
    <property type="term" value="C:axoneme"/>
    <property type="evidence" value="ECO:0007669"/>
    <property type="project" value="TreeGrafter"/>
</dbReference>
<feature type="domain" description="EF-hand" evidence="10">
    <location>
        <begin position="539"/>
        <end position="574"/>
    </location>
</feature>
<dbReference type="SUPFAM" id="SSF47473">
    <property type="entry name" value="EF-hand"/>
    <property type="match status" value="1"/>
</dbReference>
<dbReference type="Pfam" id="PF06565">
    <property type="entry name" value="DM10_dom"/>
    <property type="match status" value="3"/>
</dbReference>
<dbReference type="AlphaFoldDB" id="A0A6U4N957"/>
<dbReference type="FunFam" id="2.30.29.170:FF:000001">
    <property type="entry name" value="EF-hand domain containing 1"/>
    <property type="match status" value="1"/>
</dbReference>
<evidence type="ECO:0000313" key="12">
    <source>
        <dbReference type="EMBL" id="CAD8979565.1"/>
    </source>
</evidence>
<evidence type="ECO:0000259" key="10">
    <source>
        <dbReference type="PROSITE" id="PS50222"/>
    </source>
</evidence>
<dbReference type="InterPro" id="IPR040193">
    <property type="entry name" value="EFHC1/EFHC2/EFHB"/>
</dbReference>
<keyword evidence="7" id="KW-0206">Cytoskeleton</keyword>
<feature type="coiled-coil region" evidence="9">
    <location>
        <begin position="523"/>
        <end position="550"/>
    </location>
</feature>
<dbReference type="GO" id="GO:0060285">
    <property type="term" value="P:cilium-dependent cell motility"/>
    <property type="evidence" value="ECO:0007669"/>
    <property type="project" value="TreeGrafter"/>
</dbReference>
<dbReference type="Pfam" id="PF13499">
    <property type="entry name" value="EF-hand_7"/>
    <property type="match status" value="1"/>
</dbReference>
<evidence type="ECO:0000259" key="11">
    <source>
        <dbReference type="PROSITE" id="PS51336"/>
    </source>
</evidence>
<reference evidence="12" key="1">
    <citation type="submission" date="2021-01" db="EMBL/GenBank/DDBJ databases">
        <authorList>
            <person name="Corre E."/>
            <person name="Pelletier E."/>
            <person name="Niang G."/>
            <person name="Scheremetjew M."/>
            <person name="Finn R."/>
            <person name="Kale V."/>
            <person name="Holt S."/>
            <person name="Cochrane G."/>
            <person name="Meng A."/>
            <person name="Brown T."/>
            <person name="Cohen L."/>
        </authorList>
    </citation>
    <scope>NUCLEOTIDE SEQUENCE</scope>
    <source>
        <strain evidence="12">CCMP644</strain>
    </source>
</reference>
<dbReference type="GO" id="GO:0043014">
    <property type="term" value="F:alpha-tubulin binding"/>
    <property type="evidence" value="ECO:0007669"/>
    <property type="project" value="TreeGrafter"/>
</dbReference>
<dbReference type="PANTHER" id="PTHR12086">
    <property type="entry name" value="EF-HAND DOMAIN C-TERMINAL CONTAINING PROTEIN"/>
    <property type="match status" value="1"/>
</dbReference>
<dbReference type="Gene3D" id="2.30.29.170">
    <property type="match status" value="3"/>
</dbReference>
<name>A0A6U4N957_HEMAN</name>
<organism evidence="12">
    <name type="scientific">Hemiselmis andersenii</name>
    <name type="common">Cryptophyte alga</name>
    <dbReference type="NCBI Taxonomy" id="464988"/>
    <lineage>
        <taxon>Eukaryota</taxon>
        <taxon>Cryptophyceae</taxon>
        <taxon>Cryptomonadales</taxon>
        <taxon>Hemiselmidaceae</taxon>
        <taxon>Hemiselmis</taxon>
    </lineage>
</organism>
<feature type="domain" description="DM10" evidence="11">
    <location>
        <begin position="88"/>
        <end position="201"/>
    </location>
</feature>
<evidence type="ECO:0000256" key="8">
    <source>
        <dbReference type="ARBA" id="ARBA00023273"/>
    </source>
</evidence>
<dbReference type="GO" id="GO:0007052">
    <property type="term" value="P:mitotic spindle organization"/>
    <property type="evidence" value="ECO:0007669"/>
    <property type="project" value="TreeGrafter"/>
</dbReference>
<dbReference type="PANTHER" id="PTHR12086:SF9">
    <property type="entry name" value="EF-HAND DOMAIN-CONTAINING PROTEIN 1"/>
    <property type="match status" value="1"/>
</dbReference>
<dbReference type="EMBL" id="HBFX01050764">
    <property type="protein sequence ID" value="CAD8979565.1"/>
    <property type="molecule type" value="Transcribed_RNA"/>
</dbReference>
<evidence type="ECO:0000256" key="4">
    <source>
        <dbReference type="ARBA" id="ARBA00022837"/>
    </source>
</evidence>
<evidence type="ECO:0000256" key="7">
    <source>
        <dbReference type="ARBA" id="ARBA00023212"/>
    </source>
</evidence>
<dbReference type="CDD" id="cd00051">
    <property type="entry name" value="EFh"/>
    <property type="match status" value="1"/>
</dbReference>
<keyword evidence="4" id="KW-0106">Calcium</keyword>
<keyword evidence="2" id="KW-0963">Cytoplasm</keyword>
<feature type="domain" description="DM10" evidence="11">
    <location>
        <begin position="242"/>
        <end position="354"/>
    </location>
</feature>
<dbReference type="InterPro" id="IPR018247">
    <property type="entry name" value="EF_Hand_1_Ca_BS"/>
</dbReference>
<keyword evidence="3" id="KW-0677">Repeat</keyword>
<dbReference type="FunFam" id="2.30.29.170:FF:000004">
    <property type="entry name" value="EF-hand domain containing 2"/>
    <property type="match status" value="1"/>
</dbReference>
<feature type="domain" description="DM10" evidence="11">
    <location>
        <begin position="413"/>
        <end position="514"/>
    </location>
</feature>
<evidence type="ECO:0000256" key="3">
    <source>
        <dbReference type="ARBA" id="ARBA00022737"/>
    </source>
</evidence>
<accession>A0A6U4N957</accession>
<comment type="subcellular location">
    <subcellularLocation>
        <location evidence="1">Cytoplasm</location>
        <location evidence="1">Cytoskeleton</location>
        <location evidence="1">Flagellum axoneme</location>
    </subcellularLocation>
</comment>
<keyword evidence="5" id="KW-0282">Flagellum</keyword>
<keyword evidence="8" id="KW-0966">Cell projection</keyword>
<dbReference type="SMART" id="SM00676">
    <property type="entry name" value="DM10"/>
    <property type="match status" value="3"/>
</dbReference>
<evidence type="ECO:0000256" key="5">
    <source>
        <dbReference type="ARBA" id="ARBA00022846"/>
    </source>
</evidence>
<dbReference type="InterPro" id="IPR002048">
    <property type="entry name" value="EF_hand_dom"/>
</dbReference>
<dbReference type="Gene3D" id="1.10.238.10">
    <property type="entry name" value="EF-hand"/>
    <property type="match status" value="1"/>
</dbReference>